<evidence type="ECO:0000313" key="1">
    <source>
        <dbReference type="EMBL" id="KAF7809668.1"/>
    </source>
</evidence>
<dbReference type="EMBL" id="JAAIUW010000011">
    <property type="protein sequence ID" value="KAF7809668.1"/>
    <property type="molecule type" value="Genomic_DNA"/>
</dbReference>
<accession>A0A834SUB5</accession>
<reference evidence="1" key="1">
    <citation type="submission" date="2020-09" db="EMBL/GenBank/DDBJ databases">
        <title>Genome-Enabled Discovery of Anthraquinone Biosynthesis in Senna tora.</title>
        <authorList>
            <person name="Kang S.-H."/>
            <person name="Pandey R.P."/>
            <person name="Lee C.-M."/>
            <person name="Sim J.-S."/>
            <person name="Jeong J.-T."/>
            <person name="Choi B.-S."/>
            <person name="Jung M."/>
            <person name="Ginzburg D."/>
            <person name="Zhao K."/>
            <person name="Won S.Y."/>
            <person name="Oh T.-J."/>
            <person name="Yu Y."/>
            <person name="Kim N.-H."/>
            <person name="Lee O.R."/>
            <person name="Lee T.-H."/>
            <person name="Bashyal P."/>
            <person name="Kim T.-S."/>
            <person name="Lee W.-H."/>
            <person name="Kawkins C."/>
            <person name="Kim C.-K."/>
            <person name="Kim J.S."/>
            <person name="Ahn B.O."/>
            <person name="Rhee S.Y."/>
            <person name="Sohng J.K."/>
        </authorList>
    </citation>
    <scope>NUCLEOTIDE SEQUENCE</scope>
    <source>
        <tissue evidence="1">Leaf</tissue>
    </source>
</reference>
<comment type="caution">
    <text evidence="1">The sequence shown here is derived from an EMBL/GenBank/DDBJ whole genome shotgun (WGS) entry which is preliminary data.</text>
</comment>
<evidence type="ECO:0000313" key="2">
    <source>
        <dbReference type="Proteomes" id="UP000634136"/>
    </source>
</evidence>
<dbReference type="Proteomes" id="UP000634136">
    <property type="component" value="Unassembled WGS sequence"/>
</dbReference>
<protein>
    <submittedName>
        <fullName evidence="1">Plasma membrane ATPase 4-like</fullName>
    </submittedName>
</protein>
<gene>
    <name evidence="1" type="ORF">G2W53_036411</name>
</gene>
<sequence>MTLQFSRSIKKLGDIIPIDARILEGDPLSVDQFALT</sequence>
<organism evidence="1 2">
    <name type="scientific">Senna tora</name>
    <dbReference type="NCBI Taxonomy" id="362788"/>
    <lineage>
        <taxon>Eukaryota</taxon>
        <taxon>Viridiplantae</taxon>
        <taxon>Streptophyta</taxon>
        <taxon>Embryophyta</taxon>
        <taxon>Tracheophyta</taxon>
        <taxon>Spermatophyta</taxon>
        <taxon>Magnoliopsida</taxon>
        <taxon>eudicotyledons</taxon>
        <taxon>Gunneridae</taxon>
        <taxon>Pentapetalae</taxon>
        <taxon>rosids</taxon>
        <taxon>fabids</taxon>
        <taxon>Fabales</taxon>
        <taxon>Fabaceae</taxon>
        <taxon>Caesalpinioideae</taxon>
        <taxon>Cassia clade</taxon>
        <taxon>Senna</taxon>
    </lineage>
</organism>
<keyword evidence="2" id="KW-1185">Reference proteome</keyword>
<proteinExistence type="predicted"/>
<dbReference type="AlphaFoldDB" id="A0A834SUB5"/>
<name>A0A834SUB5_9FABA</name>